<dbReference type="FunFam" id="3.40.605.10:FF:000012">
    <property type="entry name" value="NAD-dependent succinate-semialdehyde dehydrogenase"/>
    <property type="match status" value="1"/>
</dbReference>
<name>A0A833H0N0_9LEPT</name>
<organism evidence="5 6">
    <name type="scientific">Leptonema illini</name>
    <dbReference type="NCBI Taxonomy" id="183"/>
    <lineage>
        <taxon>Bacteria</taxon>
        <taxon>Pseudomonadati</taxon>
        <taxon>Spirochaetota</taxon>
        <taxon>Spirochaetia</taxon>
        <taxon>Leptospirales</taxon>
        <taxon>Leptospiraceae</taxon>
        <taxon>Leptonema</taxon>
    </lineage>
</organism>
<gene>
    <name evidence="5" type="ORF">F9K24_12855</name>
</gene>
<dbReference type="EMBL" id="WBUI01000012">
    <property type="protein sequence ID" value="KAB2931815.1"/>
    <property type="molecule type" value="Genomic_DNA"/>
</dbReference>
<evidence type="ECO:0000313" key="6">
    <source>
        <dbReference type="Proteomes" id="UP000460298"/>
    </source>
</evidence>
<dbReference type="GO" id="GO:0004030">
    <property type="term" value="F:aldehyde dehydrogenase [NAD(P)+] activity"/>
    <property type="evidence" value="ECO:0007669"/>
    <property type="project" value="InterPro"/>
</dbReference>
<protein>
    <submittedName>
        <fullName evidence="5">NAD-dependent succinate-semialdehyde dehydrogenase</fullName>
    </submittedName>
</protein>
<dbReference type="AlphaFoldDB" id="A0A833H0N0"/>
<dbReference type="InterPro" id="IPR016161">
    <property type="entry name" value="Ald_DH/histidinol_DH"/>
</dbReference>
<evidence type="ECO:0000256" key="2">
    <source>
        <dbReference type="ARBA" id="ARBA00022857"/>
    </source>
</evidence>
<dbReference type="GO" id="GO:0004777">
    <property type="term" value="F:succinate-semialdehyde dehydrogenase (NAD+) activity"/>
    <property type="evidence" value="ECO:0007669"/>
    <property type="project" value="TreeGrafter"/>
</dbReference>
<evidence type="ECO:0000313" key="5">
    <source>
        <dbReference type="EMBL" id="KAB2931815.1"/>
    </source>
</evidence>
<comment type="similarity">
    <text evidence="1">Belongs to the aldehyde dehydrogenase family.</text>
</comment>
<dbReference type="InterPro" id="IPR016163">
    <property type="entry name" value="Ald_DH_C"/>
</dbReference>
<dbReference type="InterPro" id="IPR047110">
    <property type="entry name" value="GABD/Sad-like"/>
</dbReference>
<evidence type="ECO:0000256" key="1">
    <source>
        <dbReference type="ARBA" id="ARBA00009986"/>
    </source>
</evidence>
<reference evidence="5 6" key="1">
    <citation type="submission" date="2019-10" db="EMBL/GenBank/DDBJ databases">
        <title>Extracellular Electron Transfer in a Candidatus Methanoperedens spp. Enrichment Culture.</title>
        <authorList>
            <person name="Berger S."/>
            <person name="Rangel Shaw D."/>
            <person name="Berben T."/>
            <person name="In 'T Zandt M."/>
            <person name="Frank J."/>
            <person name="Reimann J."/>
            <person name="Jetten M.S.M."/>
            <person name="Welte C.U."/>
        </authorList>
    </citation>
    <scope>NUCLEOTIDE SEQUENCE [LARGE SCALE GENOMIC DNA]</scope>
    <source>
        <strain evidence="5">SB12</strain>
    </source>
</reference>
<dbReference type="PANTHER" id="PTHR43217">
    <property type="entry name" value="SUCCINATE SEMIALDEHYDE DEHYDROGENASE [NAD(P)+] SAD"/>
    <property type="match status" value="1"/>
</dbReference>
<proteinExistence type="inferred from homology"/>
<keyword evidence="3" id="KW-0560">Oxidoreductase</keyword>
<dbReference type="SUPFAM" id="SSF53720">
    <property type="entry name" value="ALDH-like"/>
    <property type="match status" value="1"/>
</dbReference>
<dbReference type="InterPro" id="IPR015590">
    <property type="entry name" value="Aldehyde_DH_dom"/>
</dbReference>
<dbReference type="Pfam" id="PF00171">
    <property type="entry name" value="Aldedh"/>
    <property type="match status" value="1"/>
</dbReference>
<dbReference type="CDD" id="cd07100">
    <property type="entry name" value="ALDH_SSADH1_GabD1"/>
    <property type="match status" value="1"/>
</dbReference>
<dbReference type="Gene3D" id="3.40.605.10">
    <property type="entry name" value="Aldehyde Dehydrogenase, Chain A, domain 1"/>
    <property type="match status" value="1"/>
</dbReference>
<feature type="domain" description="Aldehyde dehydrogenase" evidence="4">
    <location>
        <begin position="5"/>
        <end position="451"/>
    </location>
</feature>
<dbReference type="Proteomes" id="UP000460298">
    <property type="component" value="Unassembled WGS sequence"/>
</dbReference>
<sequence length="454" mass="49393">MEILTSINPATDETVETFAVHSPADVQRLIDGARRSFAHWKSLPLMRRTDLLRSAAKTLRNGKQKYARIMTIEMGKPISEALAEVDKCALLCDYYAENAERFLQTEIRPSAPFRHSSVRFDPLGIVLAVMPWNFPFWQVFRAAVPALAAGNVMLLKHSSNVSRCALEIEEIFRMAGFPDGVFGTLLLPASRLESVVPEVQAITLTGSEAAGRSLAALAGRFLKPAVLELGGSDPYIVLADADVRVAAENAVRARCVNSGQSCIAAKRFIVHEKIYDSFLDLFRAGMQALKIGDPLQSETEIGPLARKDLREELHGLVEDAGANGARIVLGGNAVFEQGAYYAPTIVDTLHPSMKLYHEEAFGPVAAVLPFSEDEEAVRLANDSRFGLGASIWAGDTERAMAMAPFIEAGSVFINATVRSDPALPFGGIKDSGYGRELSLEGIRSFVNVKTVRLL</sequence>
<dbReference type="PANTHER" id="PTHR43217:SF1">
    <property type="entry name" value="SUCCINATE SEMIALDEHYDE DEHYDROGENASE [NAD(P)+] SAD"/>
    <property type="match status" value="1"/>
</dbReference>
<evidence type="ECO:0000259" key="4">
    <source>
        <dbReference type="Pfam" id="PF00171"/>
    </source>
</evidence>
<evidence type="ECO:0000256" key="3">
    <source>
        <dbReference type="ARBA" id="ARBA00023002"/>
    </source>
</evidence>
<accession>A0A833H0N0</accession>
<dbReference type="Gene3D" id="3.40.309.10">
    <property type="entry name" value="Aldehyde Dehydrogenase, Chain A, domain 2"/>
    <property type="match status" value="1"/>
</dbReference>
<comment type="caution">
    <text evidence="5">The sequence shown here is derived from an EMBL/GenBank/DDBJ whole genome shotgun (WGS) entry which is preliminary data.</text>
</comment>
<dbReference type="InterPro" id="IPR044148">
    <property type="entry name" value="ALDH_GabD1-like"/>
</dbReference>
<dbReference type="FunFam" id="3.40.309.10:FF:000010">
    <property type="entry name" value="Gamma-aminobutyraldehyde dehydrogenase"/>
    <property type="match status" value="1"/>
</dbReference>
<keyword evidence="2" id="KW-0521">NADP</keyword>
<dbReference type="InterPro" id="IPR016162">
    <property type="entry name" value="Ald_DH_N"/>
</dbReference>